<protein>
    <submittedName>
        <fullName evidence="9">ABC transporter substrate-binding protein</fullName>
    </submittedName>
</protein>
<proteinExistence type="inferred from homology"/>
<feature type="transmembrane region" description="Helical" evidence="7">
    <location>
        <begin position="286"/>
        <end position="312"/>
    </location>
</feature>
<comment type="similarity">
    <text evidence="7">Belongs to the binding-protein-dependent transport system permease family.</text>
</comment>
<feature type="transmembrane region" description="Helical" evidence="7">
    <location>
        <begin position="144"/>
        <end position="167"/>
    </location>
</feature>
<keyword evidence="2 7" id="KW-0813">Transport</keyword>
<feature type="transmembrane region" description="Helical" evidence="7">
    <location>
        <begin position="9"/>
        <end position="30"/>
    </location>
</feature>
<evidence type="ECO:0000256" key="1">
    <source>
        <dbReference type="ARBA" id="ARBA00004651"/>
    </source>
</evidence>
<dbReference type="OrthoDB" id="9773683at2"/>
<comment type="subcellular location">
    <subcellularLocation>
        <location evidence="1 7">Cell membrane</location>
        <topology evidence="1 7">Multi-pass membrane protein</topology>
    </subcellularLocation>
</comment>
<dbReference type="InterPro" id="IPR035906">
    <property type="entry name" value="MetI-like_sf"/>
</dbReference>
<evidence type="ECO:0000259" key="8">
    <source>
        <dbReference type="PROSITE" id="PS50928"/>
    </source>
</evidence>
<keyword evidence="3" id="KW-1003">Cell membrane</keyword>
<dbReference type="AlphaFoldDB" id="A0A1U7JAH2"/>
<dbReference type="EMBL" id="MRCG01000001">
    <property type="protein sequence ID" value="OKH50761.1"/>
    <property type="molecule type" value="Genomic_DNA"/>
</dbReference>
<dbReference type="PANTHER" id="PTHR43163:SF6">
    <property type="entry name" value="DIPEPTIDE TRANSPORT SYSTEM PERMEASE PROTEIN DPPB-RELATED"/>
    <property type="match status" value="1"/>
</dbReference>
<evidence type="ECO:0000313" key="10">
    <source>
        <dbReference type="Proteomes" id="UP000185557"/>
    </source>
</evidence>
<dbReference type="GO" id="GO:0055085">
    <property type="term" value="P:transmembrane transport"/>
    <property type="evidence" value="ECO:0007669"/>
    <property type="project" value="InterPro"/>
</dbReference>
<evidence type="ECO:0000256" key="2">
    <source>
        <dbReference type="ARBA" id="ARBA00022448"/>
    </source>
</evidence>
<dbReference type="STRING" id="549789.NIES30_01340"/>
<keyword evidence="6 7" id="KW-0472">Membrane</keyword>
<accession>A0A1U7JAH2</accession>
<dbReference type="InterPro" id="IPR045621">
    <property type="entry name" value="BPD_transp_1_N"/>
</dbReference>
<evidence type="ECO:0000256" key="4">
    <source>
        <dbReference type="ARBA" id="ARBA00022692"/>
    </source>
</evidence>
<dbReference type="Gene3D" id="1.10.3720.10">
    <property type="entry name" value="MetI-like"/>
    <property type="match status" value="1"/>
</dbReference>
<sequence length="320" mass="35253">MLGYLLKRLLIAIPTLLAISAVIFFILALAPSNPLGDLATNPAVTPEVRENIVRSLGLDQPIPIRYLKWTVALFSGNLGYSFTSRLPVVELIAQRLPVTLWVIGVAYLLSVTLALPLGMVAALRHNTWIDRAITTLAFMGFSTPPFFSGLVLIIVLSVRLGWLPFIYDNQLVVSDAATLGRWLKQSIMPIATLVLFQTAVLLRFVRAAMLEEIPQNYVKTARAKGLGRWRIVTLHMLRNALIPVVTLVALDIPTIFTGALVTEQVFRVPGIGALLIESIYRSDTPVVMGIAFIYAVLVVAFNLVADLLYGIIDPRVRYGH</sequence>
<feature type="transmembrane region" description="Helical" evidence="7">
    <location>
        <begin position="98"/>
        <end position="123"/>
    </location>
</feature>
<evidence type="ECO:0000256" key="6">
    <source>
        <dbReference type="ARBA" id="ARBA00023136"/>
    </source>
</evidence>
<comment type="caution">
    <text evidence="9">The sequence shown here is derived from an EMBL/GenBank/DDBJ whole genome shotgun (WGS) entry which is preliminary data.</text>
</comment>
<organism evidence="9 10">
    <name type="scientific">Phormidium tenue NIES-30</name>
    <dbReference type="NCBI Taxonomy" id="549789"/>
    <lineage>
        <taxon>Bacteria</taxon>
        <taxon>Bacillati</taxon>
        <taxon>Cyanobacteriota</taxon>
        <taxon>Cyanophyceae</taxon>
        <taxon>Oscillatoriophycideae</taxon>
        <taxon>Oscillatoriales</taxon>
        <taxon>Oscillatoriaceae</taxon>
        <taxon>Phormidium</taxon>
    </lineage>
</organism>
<dbReference type="SUPFAM" id="SSF161098">
    <property type="entry name" value="MetI-like"/>
    <property type="match status" value="1"/>
</dbReference>
<keyword evidence="10" id="KW-1185">Reference proteome</keyword>
<dbReference type="CDD" id="cd06261">
    <property type="entry name" value="TM_PBP2"/>
    <property type="match status" value="1"/>
</dbReference>
<keyword evidence="4 7" id="KW-0812">Transmembrane</keyword>
<feature type="domain" description="ABC transmembrane type-1" evidence="8">
    <location>
        <begin position="96"/>
        <end position="305"/>
    </location>
</feature>
<evidence type="ECO:0000313" key="9">
    <source>
        <dbReference type="EMBL" id="OKH50761.1"/>
    </source>
</evidence>
<dbReference type="Proteomes" id="UP000185557">
    <property type="component" value="Unassembled WGS sequence"/>
</dbReference>
<gene>
    <name evidence="9" type="ORF">NIES30_01340</name>
</gene>
<keyword evidence="5 7" id="KW-1133">Transmembrane helix</keyword>
<dbReference type="PANTHER" id="PTHR43163">
    <property type="entry name" value="DIPEPTIDE TRANSPORT SYSTEM PERMEASE PROTEIN DPPB-RELATED"/>
    <property type="match status" value="1"/>
</dbReference>
<dbReference type="Pfam" id="PF19300">
    <property type="entry name" value="BPD_transp_1_N"/>
    <property type="match status" value="1"/>
</dbReference>
<dbReference type="Pfam" id="PF00528">
    <property type="entry name" value="BPD_transp_1"/>
    <property type="match status" value="1"/>
</dbReference>
<reference evidence="9 10" key="1">
    <citation type="submission" date="2016-11" db="EMBL/GenBank/DDBJ databases">
        <title>Draft Genome Sequences of Nine Cyanobacterial Strains from Diverse Habitats.</title>
        <authorList>
            <person name="Zhu T."/>
            <person name="Hou S."/>
            <person name="Lu X."/>
            <person name="Hess W.R."/>
        </authorList>
    </citation>
    <scope>NUCLEOTIDE SEQUENCE [LARGE SCALE GENOMIC DNA]</scope>
    <source>
        <strain evidence="9 10">NIES-30</strain>
    </source>
</reference>
<evidence type="ECO:0000256" key="7">
    <source>
        <dbReference type="RuleBase" id="RU363032"/>
    </source>
</evidence>
<evidence type="ECO:0000256" key="5">
    <source>
        <dbReference type="ARBA" id="ARBA00022989"/>
    </source>
</evidence>
<name>A0A1U7JAH2_9CYAN</name>
<dbReference type="InterPro" id="IPR000515">
    <property type="entry name" value="MetI-like"/>
</dbReference>
<dbReference type="PROSITE" id="PS50928">
    <property type="entry name" value="ABC_TM1"/>
    <property type="match status" value="1"/>
</dbReference>
<feature type="transmembrane region" description="Helical" evidence="7">
    <location>
        <begin position="187"/>
        <end position="205"/>
    </location>
</feature>
<dbReference type="RefSeq" id="WP_073606576.1">
    <property type="nucleotide sequence ID" value="NZ_MRCG01000001.1"/>
</dbReference>
<evidence type="ECO:0000256" key="3">
    <source>
        <dbReference type="ARBA" id="ARBA00022475"/>
    </source>
</evidence>
<feature type="transmembrane region" description="Helical" evidence="7">
    <location>
        <begin position="240"/>
        <end position="266"/>
    </location>
</feature>
<dbReference type="GO" id="GO:0005886">
    <property type="term" value="C:plasma membrane"/>
    <property type="evidence" value="ECO:0007669"/>
    <property type="project" value="UniProtKB-SubCell"/>
</dbReference>